<accession>A0A1M4W034</accession>
<evidence type="ECO:0000256" key="1">
    <source>
        <dbReference type="ARBA" id="ARBA00022603"/>
    </source>
</evidence>
<dbReference type="RefSeq" id="WP_025073896.1">
    <property type="nucleotide sequence ID" value="NZ_FQVD01000005.1"/>
</dbReference>
<gene>
    <name evidence="4" type="ORF">SAMN05444349_105174</name>
</gene>
<name>A0A1M4W034_9BACE</name>
<reference evidence="4 5" key="1">
    <citation type="submission" date="2016-11" db="EMBL/GenBank/DDBJ databases">
        <authorList>
            <person name="Jaros S."/>
            <person name="Januszkiewicz K."/>
            <person name="Wedrychowicz H."/>
        </authorList>
    </citation>
    <scope>NUCLEOTIDE SEQUENCE [LARGE SCALE GENOMIC DNA]</scope>
    <source>
        <strain evidence="4 5">DSM 26883</strain>
    </source>
</reference>
<dbReference type="SUPFAM" id="SSF53335">
    <property type="entry name" value="S-adenosyl-L-methionine-dependent methyltransferases"/>
    <property type="match status" value="2"/>
</dbReference>
<evidence type="ECO:0000313" key="5">
    <source>
        <dbReference type="Proteomes" id="UP000184436"/>
    </source>
</evidence>
<feature type="domain" description="DNA methylase N-4/N-6" evidence="3">
    <location>
        <begin position="56"/>
        <end position="116"/>
    </location>
</feature>
<organism evidence="4 5">
    <name type="scientific">Bacteroides faecichinchillae</name>
    <dbReference type="NCBI Taxonomy" id="871325"/>
    <lineage>
        <taxon>Bacteria</taxon>
        <taxon>Pseudomonadati</taxon>
        <taxon>Bacteroidota</taxon>
        <taxon>Bacteroidia</taxon>
        <taxon>Bacteroidales</taxon>
        <taxon>Bacteroidaceae</taxon>
        <taxon>Bacteroides</taxon>
    </lineage>
</organism>
<dbReference type="STRING" id="871325.SAMN05444349_105174"/>
<proteinExistence type="predicted"/>
<dbReference type="GO" id="GO:0003677">
    <property type="term" value="F:DNA binding"/>
    <property type="evidence" value="ECO:0007669"/>
    <property type="project" value="InterPro"/>
</dbReference>
<dbReference type="GO" id="GO:0008170">
    <property type="term" value="F:N-methyltransferase activity"/>
    <property type="evidence" value="ECO:0007669"/>
    <property type="project" value="InterPro"/>
</dbReference>
<dbReference type="OrthoDB" id="9800801at2"/>
<evidence type="ECO:0000256" key="2">
    <source>
        <dbReference type="ARBA" id="ARBA00022679"/>
    </source>
</evidence>
<keyword evidence="2" id="KW-0808">Transferase</keyword>
<dbReference type="AlphaFoldDB" id="A0A1M4W034"/>
<evidence type="ECO:0000313" key="4">
    <source>
        <dbReference type="EMBL" id="SHE74621.1"/>
    </source>
</evidence>
<keyword evidence="1 4" id="KW-0489">Methyltransferase</keyword>
<dbReference type="Proteomes" id="UP000184436">
    <property type="component" value="Unassembled WGS sequence"/>
</dbReference>
<dbReference type="InterPro" id="IPR029063">
    <property type="entry name" value="SAM-dependent_MTases_sf"/>
</dbReference>
<dbReference type="Gene3D" id="3.40.50.150">
    <property type="entry name" value="Vaccinia Virus protein VP39"/>
    <property type="match status" value="2"/>
</dbReference>
<evidence type="ECO:0000259" key="3">
    <source>
        <dbReference type="Pfam" id="PF01555"/>
    </source>
</evidence>
<dbReference type="GO" id="GO:0032259">
    <property type="term" value="P:methylation"/>
    <property type="evidence" value="ECO:0007669"/>
    <property type="project" value="UniProtKB-KW"/>
</dbReference>
<dbReference type="EMBL" id="FQVD01000005">
    <property type="protein sequence ID" value="SHE74621.1"/>
    <property type="molecule type" value="Genomic_DNA"/>
</dbReference>
<sequence>MRTSESKAITNQVLFEAKLPDYQEIIERLASKYHVVDGSYYEGLVNFKTNMIVPKHKWYDYKQGYSELLVKHIIEEEKPSKEHYILDPFCGVGTTNLTSINLGYKTVGFDINPMAILATKAKIHHYSPKEISLIKEYIENFILPDTRVEIEAGRVIQTSFMEDVLEILLKIRFFVDSIDNNAVQDFFRLALISIIDKCSLKVKDGNGLKFKKNYKAVPDLVQCYLDKAEEMLSDIQLSNSDNESKIIFGSMITEDAFKQVENIPVGLCVFSPPYANCFDYCEVYKLEFWIGGFVQSYDDFERFRSMALRSHVNSKFSHDFTNSNKDVDTIASLISSFNIWNKNIPDMIRGYFDDMELMIKNLSKILVDKAKCYIVVANSGYKGILVPTDLLLADIAEKYGYEVCNIYHARKIRSSSQQMHILNSEFDNLMRESVIELQISK</sequence>
<dbReference type="Pfam" id="PF01555">
    <property type="entry name" value="N6_N4_Mtase"/>
    <property type="match status" value="1"/>
</dbReference>
<dbReference type="InterPro" id="IPR002941">
    <property type="entry name" value="DNA_methylase_N4/N6"/>
</dbReference>
<protein>
    <submittedName>
        <fullName evidence="4">DNA methylase</fullName>
    </submittedName>
</protein>
<keyword evidence="5" id="KW-1185">Reference proteome</keyword>